<dbReference type="VEuPathDB" id="VectorBase:GPAI014593"/>
<dbReference type="PANTHER" id="PTHR24047:SF32">
    <property type="entry name" value="FI01909P-RELATED"/>
    <property type="match status" value="1"/>
</dbReference>
<dbReference type="Gene3D" id="2.10.25.10">
    <property type="entry name" value="Laminin"/>
    <property type="match status" value="4"/>
</dbReference>
<dbReference type="Proteomes" id="UP000092445">
    <property type="component" value="Unassembled WGS sequence"/>
</dbReference>
<feature type="transmembrane region" description="Helical" evidence="1">
    <location>
        <begin position="393"/>
        <end position="417"/>
    </location>
</feature>
<evidence type="ECO:0000313" key="4">
    <source>
        <dbReference type="Proteomes" id="UP000092445"/>
    </source>
</evidence>
<dbReference type="PANTHER" id="PTHR24047">
    <property type="entry name" value="FI01909P-RELATED"/>
    <property type="match status" value="1"/>
</dbReference>
<evidence type="ECO:0000256" key="1">
    <source>
        <dbReference type="SAM" id="Phobius"/>
    </source>
</evidence>
<evidence type="ECO:0000313" key="3">
    <source>
        <dbReference type="EnsemblMetazoa" id="GPAI014593-PA"/>
    </source>
</evidence>
<feature type="domain" description="EGF-like" evidence="2">
    <location>
        <begin position="188"/>
        <end position="221"/>
    </location>
</feature>
<feature type="domain" description="EGF-like" evidence="2">
    <location>
        <begin position="151"/>
        <end position="186"/>
    </location>
</feature>
<dbReference type="AlphaFoldDB" id="A0A1A9ZH65"/>
<keyword evidence="1" id="KW-0472">Membrane</keyword>
<feature type="domain" description="EGF-like" evidence="2">
    <location>
        <begin position="223"/>
        <end position="253"/>
    </location>
</feature>
<feature type="domain" description="EGF-like" evidence="2">
    <location>
        <begin position="112"/>
        <end position="149"/>
    </location>
</feature>
<sequence>NSECRISNDKKASFCYSQEGLPEKIQVLCRSDREAHNVSVTNNKRNCTLLEITFANVKKTRIVSVPVNNGFAKLFKKTTTKLETYLDEEPVTKEVCCKGYKWQSQTDLCQPVCAHNCPEHSICVEPNFCECKEGYYSALTKPEGRHYCQPICKEPCSPHSICVKPNECACQKGYRMAKSEHKKICEPICDIDCPPKSICKAPNECICEPGYFINTTDWLCKPYCKSQCPQGICIAPGQCACEKGYKALKGTCTLECDSEQCSDTLMSAEIGDKVDFSYPDVDIEYSTQVTIETDSTDDFSEEPIHKCSQDYVYYRGQCRPLKFSSTDCRMEPCSDSNAVCLENGTCECREGYVLLTSFQGIDSNKCITLKDYEFHLQGLNGDDRRGDTFETSYSWVLLATAAVAIAVALGSLIALLVRVIRKPRGHLNIEAKNLSCVYDNKACIETPKTNI</sequence>
<keyword evidence="1" id="KW-1133">Transmembrane helix</keyword>
<organism evidence="3 4">
    <name type="scientific">Glossina pallidipes</name>
    <name type="common">Tsetse fly</name>
    <dbReference type="NCBI Taxonomy" id="7398"/>
    <lineage>
        <taxon>Eukaryota</taxon>
        <taxon>Metazoa</taxon>
        <taxon>Ecdysozoa</taxon>
        <taxon>Arthropoda</taxon>
        <taxon>Hexapoda</taxon>
        <taxon>Insecta</taxon>
        <taxon>Pterygota</taxon>
        <taxon>Neoptera</taxon>
        <taxon>Endopterygota</taxon>
        <taxon>Diptera</taxon>
        <taxon>Brachycera</taxon>
        <taxon>Muscomorpha</taxon>
        <taxon>Hippoboscoidea</taxon>
        <taxon>Glossinidae</taxon>
        <taxon>Glossina</taxon>
    </lineage>
</organism>
<reference evidence="4" key="1">
    <citation type="submission" date="2014-03" db="EMBL/GenBank/DDBJ databases">
        <authorList>
            <person name="Aksoy S."/>
            <person name="Warren W."/>
            <person name="Wilson R.K."/>
        </authorList>
    </citation>
    <scope>NUCLEOTIDE SEQUENCE [LARGE SCALE GENOMIC DNA]</scope>
    <source>
        <strain evidence="4">IAEA</strain>
    </source>
</reference>
<dbReference type="InterPro" id="IPR009030">
    <property type="entry name" value="Growth_fac_rcpt_cys_sf"/>
</dbReference>
<protein>
    <recommendedName>
        <fullName evidence="2">EGF-like domain-containing protein</fullName>
    </recommendedName>
</protein>
<dbReference type="InterPro" id="IPR000742">
    <property type="entry name" value="EGF"/>
</dbReference>
<dbReference type="Pfam" id="PF01683">
    <property type="entry name" value="EB"/>
    <property type="match status" value="1"/>
</dbReference>
<accession>A0A1A9ZH65</accession>
<dbReference type="SMART" id="SM00181">
    <property type="entry name" value="EGF"/>
    <property type="match status" value="5"/>
</dbReference>
<dbReference type="STRING" id="7398.A0A1A9ZH65"/>
<dbReference type="SUPFAM" id="SSF57184">
    <property type="entry name" value="Growth factor receptor domain"/>
    <property type="match status" value="1"/>
</dbReference>
<name>A0A1A9ZH65_GLOPL</name>
<dbReference type="InterPro" id="IPR006149">
    <property type="entry name" value="EB_dom"/>
</dbReference>
<proteinExistence type="predicted"/>
<evidence type="ECO:0000259" key="2">
    <source>
        <dbReference type="SMART" id="SM00181"/>
    </source>
</evidence>
<keyword evidence="1" id="KW-0812">Transmembrane</keyword>
<dbReference type="InterPro" id="IPR053255">
    <property type="entry name" value="EGF-like_domain"/>
</dbReference>
<dbReference type="EnsemblMetazoa" id="GPAI014593-RA">
    <property type="protein sequence ID" value="GPAI014593-PA"/>
    <property type="gene ID" value="GPAI014593"/>
</dbReference>
<reference evidence="3" key="2">
    <citation type="submission" date="2020-05" db="UniProtKB">
        <authorList>
            <consortium name="EnsemblMetazoa"/>
        </authorList>
    </citation>
    <scope>IDENTIFICATION</scope>
    <source>
        <strain evidence="3">IAEA</strain>
    </source>
</reference>
<keyword evidence="4" id="KW-1185">Reference proteome</keyword>
<feature type="domain" description="EGF-like" evidence="2">
    <location>
        <begin position="327"/>
        <end position="367"/>
    </location>
</feature>